<dbReference type="Proteomes" id="UP000799423">
    <property type="component" value="Unassembled WGS sequence"/>
</dbReference>
<evidence type="ECO:0000259" key="3">
    <source>
        <dbReference type="Pfam" id="PF10342"/>
    </source>
</evidence>
<keyword evidence="1 2" id="KW-0732">Signal</keyword>
<evidence type="ECO:0000313" key="5">
    <source>
        <dbReference type="Proteomes" id="UP000799423"/>
    </source>
</evidence>
<keyword evidence="5" id="KW-1185">Reference proteome</keyword>
<accession>A0A6A7BAZ4</accession>
<dbReference type="InterPro" id="IPR052982">
    <property type="entry name" value="SRP1/TIP1-like"/>
</dbReference>
<feature type="signal peptide" evidence="2">
    <location>
        <begin position="1"/>
        <end position="17"/>
    </location>
</feature>
<dbReference type="EMBL" id="MU006298">
    <property type="protein sequence ID" value="KAF2852550.1"/>
    <property type="molecule type" value="Genomic_DNA"/>
</dbReference>
<reference evidence="4" key="1">
    <citation type="submission" date="2020-01" db="EMBL/GenBank/DDBJ databases">
        <authorList>
            <consortium name="DOE Joint Genome Institute"/>
            <person name="Haridas S."/>
            <person name="Albert R."/>
            <person name="Binder M."/>
            <person name="Bloem J."/>
            <person name="Labutti K."/>
            <person name="Salamov A."/>
            <person name="Andreopoulos B."/>
            <person name="Baker S.E."/>
            <person name="Barry K."/>
            <person name="Bills G."/>
            <person name="Bluhm B.H."/>
            <person name="Cannon C."/>
            <person name="Castanera R."/>
            <person name="Culley D.E."/>
            <person name="Daum C."/>
            <person name="Ezra D."/>
            <person name="Gonzalez J.B."/>
            <person name="Henrissat B."/>
            <person name="Kuo A."/>
            <person name="Liang C."/>
            <person name="Lipzen A."/>
            <person name="Lutzoni F."/>
            <person name="Magnuson J."/>
            <person name="Mondo S."/>
            <person name="Nolan M."/>
            <person name="Ohm R."/>
            <person name="Pangilinan J."/>
            <person name="Park H.-J."/>
            <person name="Ramirez L."/>
            <person name="Alfaro M."/>
            <person name="Sun H."/>
            <person name="Tritt A."/>
            <person name="Yoshinaga Y."/>
            <person name="Zwiers L.-H."/>
            <person name="Turgeon B.G."/>
            <person name="Goodwin S.B."/>
            <person name="Spatafora J.W."/>
            <person name="Crous P.W."/>
            <person name="Grigoriev I.V."/>
        </authorList>
    </citation>
    <scope>NUCLEOTIDE SEQUENCE</scope>
    <source>
        <strain evidence="4">IPT5</strain>
    </source>
</reference>
<dbReference type="OrthoDB" id="4094614at2759"/>
<gene>
    <name evidence="4" type="ORF">T440DRAFT_477476</name>
</gene>
<dbReference type="AlphaFoldDB" id="A0A6A7BAZ4"/>
<evidence type="ECO:0000256" key="2">
    <source>
        <dbReference type="SAM" id="SignalP"/>
    </source>
</evidence>
<feature type="chain" id="PRO_5025396428" description="Yeast cell wall synthesis Kre9/Knh1-like N-terminal domain-containing protein" evidence="2">
    <location>
        <begin position="18"/>
        <end position="255"/>
    </location>
</feature>
<organism evidence="4 5">
    <name type="scientific">Plenodomus tracheiphilus IPT5</name>
    <dbReference type="NCBI Taxonomy" id="1408161"/>
    <lineage>
        <taxon>Eukaryota</taxon>
        <taxon>Fungi</taxon>
        <taxon>Dikarya</taxon>
        <taxon>Ascomycota</taxon>
        <taxon>Pezizomycotina</taxon>
        <taxon>Dothideomycetes</taxon>
        <taxon>Pleosporomycetidae</taxon>
        <taxon>Pleosporales</taxon>
        <taxon>Pleosporineae</taxon>
        <taxon>Leptosphaeriaceae</taxon>
        <taxon>Plenodomus</taxon>
    </lineage>
</organism>
<feature type="domain" description="Yeast cell wall synthesis Kre9/Knh1-like N-terminal" evidence="3">
    <location>
        <begin position="36"/>
        <end position="123"/>
    </location>
</feature>
<dbReference type="Pfam" id="PF10342">
    <property type="entry name" value="Kre9_KNH"/>
    <property type="match status" value="1"/>
</dbReference>
<sequence length="255" mass="25605">MFTKASLLSIFASIAAAQLHAAVGEPKGNPISRPLNEIVPACKPFTITWQPTTPNTVSVLLLKGPAVNVVKFGPALAEGIANSGTLVWTPASSLEATTGPNGYGIQIIDDVTGQYQYSTQFGISTDGCVASSSAPASASGSAAGYPVASPSSKEGYPVASPSAEYSASKSAVHSAYPTAPYPTKPAASTLIYSTGVPYNTTAIQPTGSLTIPSSLRPTASGNATTSRLPEATGAASALQAGLSFAGAAVAFAFML</sequence>
<evidence type="ECO:0000256" key="1">
    <source>
        <dbReference type="ARBA" id="ARBA00022729"/>
    </source>
</evidence>
<evidence type="ECO:0000313" key="4">
    <source>
        <dbReference type="EMBL" id="KAF2852550.1"/>
    </source>
</evidence>
<dbReference type="InterPro" id="IPR018466">
    <property type="entry name" value="Kre9/Knh1-like_N"/>
</dbReference>
<protein>
    <recommendedName>
        <fullName evidence="3">Yeast cell wall synthesis Kre9/Knh1-like N-terminal domain-containing protein</fullName>
    </recommendedName>
</protein>
<dbReference type="PANTHER" id="PTHR40633">
    <property type="entry name" value="MATRIX PROTEIN, PUTATIVE (AFU_ORTHOLOGUE AFUA_8G05410)-RELATED"/>
    <property type="match status" value="1"/>
</dbReference>
<proteinExistence type="predicted"/>
<dbReference type="PANTHER" id="PTHR40633:SF1">
    <property type="entry name" value="GPI ANCHORED SERINE-THREONINE RICH PROTEIN (AFU_ORTHOLOGUE AFUA_1G03630)"/>
    <property type="match status" value="1"/>
</dbReference>
<name>A0A6A7BAZ4_9PLEO</name>